<evidence type="ECO:0000313" key="3">
    <source>
        <dbReference type="Proteomes" id="UP000594638"/>
    </source>
</evidence>
<organism evidence="2 3">
    <name type="scientific">Olea europaea subsp. europaea</name>
    <dbReference type="NCBI Taxonomy" id="158383"/>
    <lineage>
        <taxon>Eukaryota</taxon>
        <taxon>Viridiplantae</taxon>
        <taxon>Streptophyta</taxon>
        <taxon>Embryophyta</taxon>
        <taxon>Tracheophyta</taxon>
        <taxon>Spermatophyta</taxon>
        <taxon>Magnoliopsida</taxon>
        <taxon>eudicotyledons</taxon>
        <taxon>Gunneridae</taxon>
        <taxon>Pentapetalae</taxon>
        <taxon>asterids</taxon>
        <taxon>lamiids</taxon>
        <taxon>Lamiales</taxon>
        <taxon>Oleaceae</taxon>
        <taxon>Oleeae</taxon>
        <taxon>Olea</taxon>
    </lineage>
</organism>
<dbReference type="AlphaFoldDB" id="A0A8S0S3C2"/>
<evidence type="ECO:0000313" key="2">
    <source>
        <dbReference type="EMBL" id="CAA2986148.1"/>
    </source>
</evidence>
<proteinExistence type="predicted"/>
<feature type="region of interest" description="Disordered" evidence="1">
    <location>
        <begin position="154"/>
        <end position="175"/>
    </location>
</feature>
<reference evidence="2 3" key="1">
    <citation type="submission" date="2019-12" db="EMBL/GenBank/DDBJ databases">
        <authorList>
            <person name="Alioto T."/>
            <person name="Alioto T."/>
            <person name="Gomez Garrido J."/>
        </authorList>
    </citation>
    <scope>NUCLEOTIDE SEQUENCE [LARGE SCALE GENOMIC DNA]</scope>
</reference>
<protein>
    <submittedName>
        <fullName evidence="2">Uncharacterized protein</fullName>
    </submittedName>
</protein>
<dbReference type="Proteomes" id="UP000594638">
    <property type="component" value="Unassembled WGS sequence"/>
</dbReference>
<dbReference type="EMBL" id="CACTIH010003843">
    <property type="protein sequence ID" value="CAA2986148.1"/>
    <property type="molecule type" value="Genomic_DNA"/>
</dbReference>
<name>A0A8S0S3C2_OLEEU</name>
<dbReference type="Gramene" id="OE9A095057T1">
    <property type="protein sequence ID" value="OE9A095057C1"/>
    <property type="gene ID" value="OE9A095057"/>
</dbReference>
<comment type="caution">
    <text evidence="2">The sequence shown here is derived from an EMBL/GenBank/DDBJ whole genome shotgun (WGS) entry which is preliminary data.</text>
</comment>
<accession>A0A8S0S3C2</accession>
<feature type="compositionally biased region" description="Gly residues" evidence="1">
    <location>
        <begin position="124"/>
        <end position="138"/>
    </location>
</feature>
<gene>
    <name evidence="2" type="ORF">OLEA9_A095057</name>
</gene>
<sequence length="175" mass="19021">MCLKGLWQLIWWLHIPSKVKFFVWKLFMAILPSNTIRYNLKAIDVRRMRTSVVSCRGISGNNRKNTVSLVIDEIVSGCFNTIAAIDRLILHSQAKGGCKTFFATASAAASWFKSCFKKSSSDKGGSGSGSGNGGGGGRMSIKFVLRGNEMQLLSRNENPNSIPAFPEDAPPSTAS</sequence>
<evidence type="ECO:0000256" key="1">
    <source>
        <dbReference type="SAM" id="MobiDB-lite"/>
    </source>
</evidence>
<keyword evidence="3" id="KW-1185">Reference proteome</keyword>
<feature type="region of interest" description="Disordered" evidence="1">
    <location>
        <begin position="117"/>
        <end position="140"/>
    </location>
</feature>